<accession>A0A9W7W6J0</accession>
<dbReference type="PANTHER" id="PTHR31503">
    <property type="entry name" value="VACUOLAR CALCIUM ION TRANSPORTER"/>
    <property type="match status" value="1"/>
</dbReference>
<evidence type="ECO:0000256" key="6">
    <source>
        <dbReference type="ARBA" id="ARBA00022729"/>
    </source>
</evidence>
<feature type="transmembrane region" description="Helical" evidence="12">
    <location>
        <begin position="172"/>
        <end position="194"/>
    </location>
</feature>
<feature type="transmembrane region" description="Helical" evidence="12">
    <location>
        <begin position="206"/>
        <end position="231"/>
    </location>
</feature>
<feature type="transmembrane region" description="Helical" evidence="12">
    <location>
        <begin position="282"/>
        <end position="300"/>
    </location>
</feature>
<protein>
    <submittedName>
        <fullName evidence="16">Ca(2) cation antiporter (CaCA) TC2A19 family protein</fullName>
    </submittedName>
</protein>
<feature type="transmembrane region" description="Helical" evidence="12">
    <location>
        <begin position="112"/>
        <end position="129"/>
    </location>
</feature>
<gene>
    <name evidence="16" type="ORF">Tdes44962_MAKER06853</name>
</gene>
<feature type="domain" description="Sodium/calcium exchanger membrane region" evidence="13">
    <location>
        <begin position="338"/>
        <end position="479"/>
    </location>
</feature>
<keyword evidence="6" id="KW-0732">Signal</keyword>
<evidence type="ECO:0000256" key="4">
    <source>
        <dbReference type="ARBA" id="ARBA00022568"/>
    </source>
</evidence>
<dbReference type="EMBL" id="RIBY02000136">
    <property type="protein sequence ID" value="KAH9845134.1"/>
    <property type="molecule type" value="Genomic_DNA"/>
</dbReference>
<sequence length="768" mass="82982">MSSSRHHDRHTHHSGIRLFKRRPVGPEQEDSLERGAVNHNVDGPQSPPLQEATSQDEKLPTHNNEGQRVNAQGHRVSRGIQPDGESGRRWFHPWHFLRICFRSSSTASKYTNFLWPFTIAAMILFYADVGSSEWREGRRHLWIFITSYIGMVPAANLVGFAGQELARKIPKVIGVILETTFGSIVEIILFMVLITGPQSNVPIIRAAILGSILANLLFCLGLCFFVGGIFWPQQTFHEAISEVGSNLMLVAAVGLVIPTVYYNSLAGGRLTQTAAETESLRISRGAAIILLVAFLVYVWFQSRSHHGLYEDILEADEERDHDRHKDLQKPKLTFTEAVVAVAIALTFVSFMAVFLVKEIEYMVGERHISDAFLGLILVPIVEKAAEHLTAIDEAYDNQMNFALSHVLGASIQTALLNTPLVVLVGWGLGRDMSLNFELFDAVVLILAIIVVGNFLRDEKSDYLEGALCVFVYILIAVSAWYYPDPENSTGTASAEQSGSNSTLAVPAAGGTLAAGKVTITFEDDGKSPSISELSTYTVQLMVGGNTDSNSLPLTTIVTNGEWSSSLTISGTVTAGLAGNTANGFYFKITSVATAGGTYISYSDRFTMSGMTGTTPAEYTSAVTSLGGATAGPAAVNQIAAAPAAAITGDPYTIPYYLQTGLMKFAPMQPVPPTAITAKTYTPLYPTSAYSLATTYLPLPSITTTQTQAQTFSVSSIENTIAALPAPTADGSDNAGGTNSKKEKRAADPPVEPDPKKRHLANFLARWKD</sequence>
<evidence type="ECO:0000313" key="16">
    <source>
        <dbReference type="EMBL" id="KAH9845134.1"/>
    </source>
</evidence>
<dbReference type="InterPro" id="IPR008659">
    <property type="entry name" value="Kre9/Knh1_C"/>
</dbReference>
<dbReference type="Proteomes" id="UP001138500">
    <property type="component" value="Unassembled WGS sequence"/>
</dbReference>
<feature type="transmembrane region" description="Helical" evidence="12">
    <location>
        <begin position="243"/>
        <end position="262"/>
    </location>
</feature>
<feature type="transmembrane region" description="Helical" evidence="12">
    <location>
        <begin position="406"/>
        <end position="426"/>
    </location>
</feature>
<evidence type="ECO:0000259" key="14">
    <source>
        <dbReference type="Pfam" id="PF05390"/>
    </source>
</evidence>
<comment type="caution">
    <text evidence="16">The sequence shown here is derived from an EMBL/GenBank/DDBJ whole genome shotgun (WGS) entry which is preliminary data.</text>
</comment>
<name>A0A9W7W6J0_9PEZI</name>
<feature type="domain" description="Yeast cell wall synthesis Kre9/Knh1 C-terminal" evidence="14">
    <location>
        <begin position="651"/>
        <end position="733"/>
    </location>
</feature>
<evidence type="ECO:0000256" key="2">
    <source>
        <dbReference type="ARBA" id="ARBA00008170"/>
    </source>
</evidence>
<evidence type="ECO:0000256" key="11">
    <source>
        <dbReference type="SAM" id="MobiDB-lite"/>
    </source>
</evidence>
<dbReference type="PANTHER" id="PTHR31503:SF14">
    <property type="entry name" value="VACUOLAR CALCIUM ION TRANSPORTER"/>
    <property type="match status" value="1"/>
</dbReference>
<evidence type="ECO:0000259" key="15">
    <source>
        <dbReference type="Pfam" id="PF10342"/>
    </source>
</evidence>
<dbReference type="NCBIfam" id="TIGR00378">
    <property type="entry name" value="cax"/>
    <property type="match status" value="1"/>
</dbReference>
<feature type="transmembrane region" description="Helical" evidence="12">
    <location>
        <begin position="462"/>
        <end position="482"/>
    </location>
</feature>
<evidence type="ECO:0000256" key="9">
    <source>
        <dbReference type="ARBA" id="ARBA00023065"/>
    </source>
</evidence>
<evidence type="ECO:0000256" key="12">
    <source>
        <dbReference type="SAM" id="Phobius"/>
    </source>
</evidence>
<dbReference type="InterPro" id="IPR018466">
    <property type="entry name" value="Kre9/Knh1-like_N"/>
</dbReference>
<dbReference type="FunFam" id="1.20.1420.30:FF:000026">
    <property type="entry name" value="Vacuolar calcium ion transporter"/>
    <property type="match status" value="1"/>
</dbReference>
<dbReference type="GO" id="GO:0006874">
    <property type="term" value="P:intracellular calcium ion homeostasis"/>
    <property type="evidence" value="ECO:0007669"/>
    <property type="project" value="TreeGrafter"/>
</dbReference>
<dbReference type="GO" id="GO:0000329">
    <property type="term" value="C:fungal-type vacuole membrane"/>
    <property type="evidence" value="ECO:0007669"/>
    <property type="project" value="TreeGrafter"/>
</dbReference>
<dbReference type="InterPro" id="IPR004798">
    <property type="entry name" value="CAX-like"/>
</dbReference>
<dbReference type="Pfam" id="PF05390">
    <property type="entry name" value="Kre9_KNH1_C"/>
    <property type="match status" value="1"/>
</dbReference>
<keyword evidence="5 12" id="KW-0812">Transmembrane</keyword>
<feature type="region of interest" description="Disordered" evidence="11">
    <location>
        <begin position="723"/>
        <end position="768"/>
    </location>
</feature>
<feature type="region of interest" description="Disordered" evidence="11">
    <location>
        <begin position="1"/>
        <end position="82"/>
    </location>
</feature>
<keyword evidence="7" id="KW-0106">Calcium</keyword>
<reference evidence="16 17" key="1">
    <citation type="journal article" date="2018" name="IMA Fungus">
        <title>IMA Genome-F 10: Nine draft genome sequences of Claviceps purpurea s.lat., including C. arundinis, C. humidiphila, and C. cf. spartinae, pseudomolecules for the pitch canker pathogen Fusarium circinatum, draft genome of Davidsoniella eucalypti, Grosmannia galeiformis, Quambalaria eucalypti, and Teratosphaeria destructans.</title>
        <authorList>
            <person name="Wingfield B.D."/>
            <person name="Liu M."/>
            <person name="Nguyen H.D."/>
            <person name="Lane F.A."/>
            <person name="Morgan S.W."/>
            <person name="De Vos L."/>
            <person name="Wilken P.M."/>
            <person name="Duong T.A."/>
            <person name="Aylward J."/>
            <person name="Coetzee M.P."/>
            <person name="Dadej K."/>
            <person name="De Beer Z.W."/>
            <person name="Findlay W."/>
            <person name="Havenga M."/>
            <person name="Kolarik M."/>
            <person name="Menzies J.G."/>
            <person name="Naidoo K."/>
            <person name="Pochopski O."/>
            <person name="Shoukouhi P."/>
            <person name="Santana Q.C."/>
            <person name="Seifert K.A."/>
            <person name="Soal N."/>
            <person name="Steenkamp E.T."/>
            <person name="Tatham C.T."/>
            <person name="van der Nest M.A."/>
            <person name="Wingfield M.J."/>
        </authorList>
    </citation>
    <scope>NUCLEOTIDE SEQUENCE [LARGE SCALE GENOMIC DNA]</scope>
    <source>
        <strain evidence="16">CMW44962</strain>
    </source>
</reference>
<comment type="similarity">
    <text evidence="2">Belongs to the Ca(2+):cation antiporter (CaCA) (TC 2.A.19) family.</text>
</comment>
<dbReference type="GO" id="GO:0015369">
    <property type="term" value="F:calcium:proton antiporter activity"/>
    <property type="evidence" value="ECO:0007669"/>
    <property type="project" value="InterPro"/>
</dbReference>
<comment type="subcellular location">
    <subcellularLocation>
        <location evidence="1">Endomembrane system</location>
        <topology evidence="1">Multi-pass membrane protein</topology>
    </subcellularLocation>
</comment>
<evidence type="ECO:0000256" key="8">
    <source>
        <dbReference type="ARBA" id="ARBA00022989"/>
    </source>
</evidence>
<feature type="compositionally biased region" description="Polar residues" evidence="11">
    <location>
        <begin position="61"/>
        <end position="70"/>
    </location>
</feature>
<dbReference type="InterPro" id="IPR004713">
    <property type="entry name" value="CaH_exchang"/>
</dbReference>
<dbReference type="GO" id="GO:0012505">
    <property type="term" value="C:endomembrane system"/>
    <property type="evidence" value="ECO:0007669"/>
    <property type="project" value="UniProtKB-SubCell"/>
</dbReference>
<evidence type="ECO:0000256" key="7">
    <source>
        <dbReference type="ARBA" id="ARBA00022837"/>
    </source>
</evidence>
<keyword evidence="3" id="KW-0813">Transport</keyword>
<evidence type="ECO:0000313" key="17">
    <source>
        <dbReference type="Proteomes" id="UP001138500"/>
    </source>
</evidence>
<dbReference type="GO" id="GO:0006078">
    <property type="term" value="P:(1-&gt;6)-beta-D-glucan biosynthetic process"/>
    <property type="evidence" value="ECO:0007669"/>
    <property type="project" value="InterPro"/>
</dbReference>
<feature type="domain" description="Yeast cell wall synthesis Kre9/Knh1-like N-terminal" evidence="15">
    <location>
        <begin position="506"/>
        <end position="606"/>
    </location>
</feature>
<evidence type="ECO:0000259" key="13">
    <source>
        <dbReference type="Pfam" id="PF01699"/>
    </source>
</evidence>
<feature type="compositionally biased region" description="Basic residues" evidence="11">
    <location>
        <begin position="1"/>
        <end position="23"/>
    </location>
</feature>
<dbReference type="Pfam" id="PF01699">
    <property type="entry name" value="Na_Ca_ex"/>
    <property type="match status" value="2"/>
</dbReference>
<evidence type="ECO:0000256" key="1">
    <source>
        <dbReference type="ARBA" id="ARBA00004127"/>
    </source>
</evidence>
<keyword evidence="4" id="KW-0109">Calcium transport</keyword>
<keyword evidence="8 12" id="KW-1133">Transmembrane helix</keyword>
<keyword evidence="10 12" id="KW-0472">Membrane</keyword>
<dbReference type="GO" id="GO:0042546">
    <property type="term" value="P:cell wall biogenesis"/>
    <property type="evidence" value="ECO:0007669"/>
    <property type="project" value="InterPro"/>
</dbReference>
<reference evidence="16 17" key="2">
    <citation type="journal article" date="2021" name="Curr. Genet.">
        <title>Genetic response to nitrogen starvation in the aggressive Eucalyptus foliar pathogen Teratosphaeria destructans.</title>
        <authorList>
            <person name="Havenga M."/>
            <person name="Wingfield B.D."/>
            <person name="Wingfield M.J."/>
            <person name="Dreyer L.L."/>
            <person name="Roets F."/>
            <person name="Aylward J."/>
        </authorList>
    </citation>
    <scope>NUCLEOTIDE SEQUENCE [LARGE SCALE GENOMIC DNA]</scope>
    <source>
        <strain evidence="16">CMW44962</strain>
    </source>
</reference>
<feature type="transmembrane region" description="Helical" evidence="12">
    <location>
        <begin position="141"/>
        <end position="160"/>
    </location>
</feature>
<feature type="domain" description="Sodium/calcium exchanger membrane region" evidence="13">
    <location>
        <begin position="141"/>
        <end position="301"/>
    </location>
</feature>
<proteinExistence type="inferred from homology"/>
<feature type="transmembrane region" description="Helical" evidence="12">
    <location>
        <begin position="332"/>
        <end position="356"/>
    </location>
</feature>
<evidence type="ECO:0000256" key="10">
    <source>
        <dbReference type="ARBA" id="ARBA00023136"/>
    </source>
</evidence>
<evidence type="ECO:0000256" key="3">
    <source>
        <dbReference type="ARBA" id="ARBA00022448"/>
    </source>
</evidence>
<dbReference type="Pfam" id="PF10342">
    <property type="entry name" value="Kre9_KNH"/>
    <property type="match status" value="1"/>
</dbReference>
<dbReference type="OrthoDB" id="1699231at2759"/>
<dbReference type="InterPro" id="IPR044880">
    <property type="entry name" value="NCX_ion-bd_dom_sf"/>
</dbReference>
<feature type="transmembrane region" description="Helical" evidence="12">
    <location>
        <begin position="438"/>
        <end position="455"/>
    </location>
</feature>
<dbReference type="Gene3D" id="1.20.1420.30">
    <property type="entry name" value="NCX, central ion-binding region"/>
    <property type="match status" value="2"/>
</dbReference>
<dbReference type="AlphaFoldDB" id="A0A9W7W6J0"/>
<dbReference type="InterPro" id="IPR004837">
    <property type="entry name" value="NaCa_Exmemb"/>
</dbReference>
<organism evidence="16 17">
    <name type="scientific">Teratosphaeria destructans</name>
    <dbReference type="NCBI Taxonomy" id="418781"/>
    <lineage>
        <taxon>Eukaryota</taxon>
        <taxon>Fungi</taxon>
        <taxon>Dikarya</taxon>
        <taxon>Ascomycota</taxon>
        <taxon>Pezizomycotina</taxon>
        <taxon>Dothideomycetes</taxon>
        <taxon>Dothideomycetidae</taxon>
        <taxon>Mycosphaerellales</taxon>
        <taxon>Teratosphaeriaceae</taxon>
        <taxon>Teratosphaeria</taxon>
    </lineage>
</organism>
<keyword evidence="17" id="KW-1185">Reference proteome</keyword>
<keyword evidence="9" id="KW-0406">Ion transport</keyword>
<evidence type="ECO:0000256" key="5">
    <source>
        <dbReference type="ARBA" id="ARBA00022692"/>
    </source>
</evidence>